<feature type="compositionally biased region" description="Acidic residues" evidence="1">
    <location>
        <begin position="189"/>
        <end position="199"/>
    </location>
</feature>
<feature type="compositionally biased region" description="Low complexity" evidence="1">
    <location>
        <begin position="118"/>
        <end position="128"/>
    </location>
</feature>
<reference evidence="2" key="1">
    <citation type="submission" date="2021-01" db="EMBL/GenBank/DDBJ databases">
        <authorList>
            <person name="Kaushik A."/>
        </authorList>
    </citation>
    <scope>NUCLEOTIDE SEQUENCE</scope>
    <source>
        <strain evidence="2">AG3-T5</strain>
    </source>
</reference>
<evidence type="ECO:0000256" key="1">
    <source>
        <dbReference type="SAM" id="MobiDB-lite"/>
    </source>
</evidence>
<feature type="region of interest" description="Disordered" evidence="1">
    <location>
        <begin position="53"/>
        <end position="202"/>
    </location>
</feature>
<name>A0A8H3G9Y4_9AGAM</name>
<sequence>MSLNNSSVDEPQTNFSLGALFSLISTRTQYKHIWVTITHPMATRSERQEITALHRASNGQGNSSHDSRKKRPREDDASSGGGVRRRAGGFENPYGGIGRSNLQERRTNGGRTLKRDSSPSMTSTDSRSNTSKAPIGYAAFGPRSGVLDSHGPPASAIHSGQSLPHHPSSVRQSSPTISKEINDKMDGAGEGEGEGEDEGEGRVGVVEILGSRSISGIEQKLRLGLELAGWCDRGLG</sequence>
<feature type="compositionally biased region" description="Basic and acidic residues" evidence="1">
    <location>
        <begin position="102"/>
        <end position="117"/>
    </location>
</feature>
<dbReference type="AlphaFoldDB" id="A0A8H3G9Y4"/>
<dbReference type="Proteomes" id="UP000663841">
    <property type="component" value="Unassembled WGS sequence"/>
</dbReference>
<accession>A0A8H3G9Y4</accession>
<proteinExistence type="predicted"/>
<evidence type="ECO:0000313" key="2">
    <source>
        <dbReference type="EMBL" id="CAE6441979.1"/>
    </source>
</evidence>
<feature type="compositionally biased region" description="Polar residues" evidence="1">
    <location>
        <begin position="169"/>
        <end position="179"/>
    </location>
</feature>
<organism evidence="2 3">
    <name type="scientific">Rhizoctonia solani</name>
    <dbReference type="NCBI Taxonomy" id="456999"/>
    <lineage>
        <taxon>Eukaryota</taxon>
        <taxon>Fungi</taxon>
        <taxon>Dikarya</taxon>
        <taxon>Basidiomycota</taxon>
        <taxon>Agaricomycotina</taxon>
        <taxon>Agaricomycetes</taxon>
        <taxon>Cantharellales</taxon>
        <taxon>Ceratobasidiaceae</taxon>
        <taxon>Rhizoctonia</taxon>
    </lineage>
</organism>
<dbReference type="OrthoDB" id="262547at2759"/>
<comment type="caution">
    <text evidence="2">The sequence shown here is derived from an EMBL/GenBank/DDBJ whole genome shotgun (WGS) entry which is preliminary data.</text>
</comment>
<protein>
    <submittedName>
        <fullName evidence="2">Uncharacterized protein</fullName>
    </submittedName>
</protein>
<evidence type="ECO:0000313" key="3">
    <source>
        <dbReference type="Proteomes" id="UP000663841"/>
    </source>
</evidence>
<dbReference type="EMBL" id="CAJMWW010000093">
    <property type="protein sequence ID" value="CAE6441979.1"/>
    <property type="molecule type" value="Genomic_DNA"/>
</dbReference>
<gene>
    <name evidence="2" type="ORF">RDB_LOCUS95866</name>
</gene>